<evidence type="ECO:0008006" key="4">
    <source>
        <dbReference type="Google" id="ProtNLM"/>
    </source>
</evidence>
<dbReference type="PROSITE" id="PS51257">
    <property type="entry name" value="PROKAR_LIPOPROTEIN"/>
    <property type="match status" value="1"/>
</dbReference>
<dbReference type="Proteomes" id="UP000321926">
    <property type="component" value="Unassembled WGS sequence"/>
</dbReference>
<protein>
    <recommendedName>
        <fullName evidence="4">DUF4595 domain-containing protein</fullName>
    </recommendedName>
</protein>
<keyword evidence="1" id="KW-0732">Signal</keyword>
<proteinExistence type="predicted"/>
<evidence type="ECO:0000313" key="2">
    <source>
        <dbReference type="EMBL" id="TXK37998.1"/>
    </source>
</evidence>
<sequence>MKLKNSILPAILLFGAAALSSCEKNERESVAPAFEQGKISHVLADSAEVRSYNFAGSQISKINHYNPTSGELETYEQYARDNKGKVVKVSTFLGNSNTLLTEQQFIYDQKGDLEQSNTAYYTSGTLEYTSFAKFSYSDHKLKSKSVYEGTDKDSTSSRLKSYYEYEVLPNGNYSQEKQFVIDATGTPKLYSTTTYSYDSHENPFHEFAEPGTISSPNNLISYATLVHSTNKTYTTNYAFKYDDQGKVSTMTTKGAKGKSETLTFRYGS</sequence>
<feature type="chain" id="PRO_5023126636" description="DUF4595 domain-containing protein" evidence="1">
    <location>
        <begin position="21"/>
        <end position="268"/>
    </location>
</feature>
<organism evidence="2 3">
    <name type="scientific">Pontibacter qinzhouensis</name>
    <dbReference type="NCBI Taxonomy" id="2603253"/>
    <lineage>
        <taxon>Bacteria</taxon>
        <taxon>Pseudomonadati</taxon>
        <taxon>Bacteroidota</taxon>
        <taxon>Cytophagia</taxon>
        <taxon>Cytophagales</taxon>
        <taxon>Hymenobacteraceae</taxon>
        <taxon>Pontibacter</taxon>
    </lineage>
</organism>
<gene>
    <name evidence="2" type="ORF">FVR03_14395</name>
</gene>
<evidence type="ECO:0000256" key="1">
    <source>
        <dbReference type="SAM" id="SignalP"/>
    </source>
</evidence>
<evidence type="ECO:0000313" key="3">
    <source>
        <dbReference type="Proteomes" id="UP000321926"/>
    </source>
</evidence>
<dbReference type="RefSeq" id="WP_147922459.1">
    <property type="nucleotide sequence ID" value="NZ_VRTY01000054.1"/>
</dbReference>
<feature type="signal peptide" evidence="1">
    <location>
        <begin position="1"/>
        <end position="20"/>
    </location>
</feature>
<reference evidence="2 3" key="1">
    <citation type="submission" date="2019-08" db="EMBL/GenBank/DDBJ databases">
        <authorList>
            <person name="Shi S."/>
        </authorList>
    </citation>
    <scope>NUCLEOTIDE SEQUENCE [LARGE SCALE GENOMIC DNA]</scope>
    <source>
        <strain evidence="2 3">GY10130</strain>
    </source>
</reference>
<keyword evidence="3" id="KW-1185">Reference proteome</keyword>
<comment type="caution">
    <text evidence="2">The sequence shown here is derived from an EMBL/GenBank/DDBJ whole genome shotgun (WGS) entry which is preliminary data.</text>
</comment>
<dbReference type="EMBL" id="VRTY01000054">
    <property type="protein sequence ID" value="TXK37998.1"/>
    <property type="molecule type" value="Genomic_DNA"/>
</dbReference>
<name>A0A5C8JK47_9BACT</name>
<dbReference type="OrthoDB" id="848575at2"/>
<accession>A0A5C8JK47</accession>
<dbReference type="AlphaFoldDB" id="A0A5C8JK47"/>